<dbReference type="Gene3D" id="1.25.40.10">
    <property type="entry name" value="Tetratricopeptide repeat domain"/>
    <property type="match status" value="1"/>
</dbReference>
<dbReference type="InterPro" id="IPR002110">
    <property type="entry name" value="Ankyrin_rpt"/>
</dbReference>
<feature type="signal peptide" evidence="2">
    <location>
        <begin position="1"/>
        <end position="25"/>
    </location>
</feature>
<dbReference type="EMBL" id="JAENIK010000011">
    <property type="protein sequence ID" value="MBK1816611.1"/>
    <property type="molecule type" value="Genomic_DNA"/>
</dbReference>
<dbReference type="PROSITE" id="PS50088">
    <property type="entry name" value="ANK_REPEAT"/>
    <property type="match status" value="3"/>
</dbReference>
<dbReference type="PANTHER" id="PTHR24133">
    <property type="entry name" value="ANKYRIN DOMAIN-CONTAINING"/>
    <property type="match status" value="1"/>
</dbReference>
<keyword evidence="4" id="KW-1185">Reference proteome</keyword>
<feature type="repeat" description="ANK" evidence="1">
    <location>
        <begin position="196"/>
        <end position="228"/>
    </location>
</feature>
<dbReference type="Gene3D" id="1.25.40.20">
    <property type="entry name" value="Ankyrin repeat-containing domain"/>
    <property type="match status" value="2"/>
</dbReference>
<dbReference type="Pfam" id="PF12796">
    <property type="entry name" value="Ank_2"/>
    <property type="match status" value="2"/>
</dbReference>
<proteinExistence type="predicted"/>
<feature type="repeat" description="ANK" evidence="1">
    <location>
        <begin position="356"/>
        <end position="388"/>
    </location>
</feature>
<feature type="repeat" description="ANK" evidence="1">
    <location>
        <begin position="162"/>
        <end position="194"/>
    </location>
</feature>
<feature type="chain" id="PRO_5037899667" evidence="2">
    <location>
        <begin position="26"/>
        <end position="602"/>
    </location>
</feature>
<dbReference type="PANTHER" id="PTHR24133:SF40">
    <property type="entry name" value="ANKYRIN REPEAT DOMAIN 44"/>
    <property type="match status" value="1"/>
</dbReference>
<keyword evidence="2" id="KW-0732">Signal</keyword>
<dbReference type="RefSeq" id="WP_200351544.1">
    <property type="nucleotide sequence ID" value="NZ_BAABHZ010000006.1"/>
</dbReference>
<accession>A0A934R3V2</accession>
<organism evidence="3 4">
    <name type="scientific">Luteolibacter yonseiensis</name>
    <dbReference type="NCBI Taxonomy" id="1144680"/>
    <lineage>
        <taxon>Bacteria</taxon>
        <taxon>Pseudomonadati</taxon>
        <taxon>Verrucomicrobiota</taxon>
        <taxon>Verrucomicrobiia</taxon>
        <taxon>Verrucomicrobiales</taxon>
        <taxon>Verrucomicrobiaceae</taxon>
        <taxon>Luteolibacter</taxon>
    </lineage>
</organism>
<name>A0A934R3V2_9BACT</name>
<dbReference type="InterPro" id="IPR011990">
    <property type="entry name" value="TPR-like_helical_dom_sf"/>
</dbReference>
<evidence type="ECO:0000256" key="1">
    <source>
        <dbReference type="PROSITE-ProRule" id="PRU00023"/>
    </source>
</evidence>
<dbReference type="InterPro" id="IPR036770">
    <property type="entry name" value="Ankyrin_rpt-contain_sf"/>
</dbReference>
<evidence type="ECO:0000256" key="2">
    <source>
        <dbReference type="SAM" id="SignalP"/>
    </source>
</evidence>
<dbReference type="Pfam" id="PF13174">
    <property type="entry name" value="TPR_6"/>
    <property type="match status" value="1"/>
</dbReference>
<dbReference type="Proteomes" id="UP000600139">
    <property type="component" value="Unassembled WGS sequence"/>
</dbReference>
<dbReference type="AlphaFoldDB" id="A0A934R3V2"/>
<reference evidence="3" key="1">
    <citation type="submission" date="2021-01" db="EMBL/GenBank/DDBJ databases">
        <title>Modified the classification status of verrucomicrobia.</title>
        <authorList>
            <person name="Feng X."/>
        </authorList>
    </citation>
    <scope>NUCLEOTIDE SEQUENCE</scope>
    <source>
        <strain evidence="3">JCM 18052</strain>
    </source>
</reference>
<dbReference type="SUPFAM" id="SSF48403">
    <property type="entry name" value="Ankyrin repeat"/>
    <property type="match status" value="1"/>
</dbReference>
<protein>
    <submittedName>
        <fullName evidence="3">Ankyrin repeat domain-containing protein</fullName>
    </submittedName>
</protein>
<dbReference type="InterPro" id="IPR052391">
    <property type="entry name" value="E3_Ligase-Neurotoxin"/>
</dbReference>
<dbReference type="PROSITE" id="PS50297">
    <property type="entry name" value="ANK_REP_REGION"/>
    <property type="match status" value="1"/>
</dbReference>
<evidence type="ECO:0000313" key="4">
    <source>
        <dbReference type="Proteomes" id="UP000600139"/>
    </source>
</evidence>
<gene>
    <name evidence="3" type="ORF">JIN84_13375</name>
</gene>
<dbReference type="InterPro" id="IPR019734">
    <property type="entry name" value="TPR_rpt"/>
</dbReference>
<dbReference type="SMART" id="SM00248">
    <property type="entry name" value="ANK"/>
    <property type="match status" value="5"/>
</dbReference>
<evidence type="ECO:0000313" key="3">
    <source>
        <dbReference type="EMBL" id="MBK1816611.1"/>
    </source>
</evidence>
<comment type="caution">
    <text evidence="3">The sequence shown here is derived from an EMBL/GenBank/DDBJ whole genome shotgun (WGS) entry which is preliminary data.</text>
</comment>
<sequence>MTSSILSRRSMVAIAMIFLLSGLRAAEATPEDLLRLGLFEEEANRNFDKAAESYRAVVAAHDRQRALAATATFRLGEIARKKNDRDAAAAAFRTVAQRFPEQTDLVRMSRENLAALGMALPNAPDAGTSAGPPPKDPEDVEIEQLKGLGRSSPDLIDGATENGWRHLHLAAVTGRMRVLSYLIEQKVDVDSRTIREQFTSLQLAAIHGRLEVVNALLAANAKIDETVKFGPNINELLPPKDEKLGNLRGEWAALDLAILYDRREVARALIKAGADVRRVGPQLAWIKDEPLNSLLLAICFRRNTTAHDIISAISGYGDPGEALFSRDLLFAVRYNGDLVEPLINMGRRFGYSNPSGGIQPLIAAVSRDSLPTTRLLVGSGADPKAVDENKRTVLFAARSPEMVDYLLSLGVELNAKDKDGLTAVGSVISGRSQDNPLVFETYLKHGALMEEPEAMMSRASGEMLTTVLDKVIYPKSWRADRLLLSLDSPLYGTVGSDGSMEQSYKRQMRVLETKSGAAGDLQPLMTYAATDEIKKMMVGNSWVLSIIRRDAQGGFNEIRIGKWNPDSKEWRNLTKDAKGDQLKWGDIIEIRSERYGDTRRKN</sequence>
<keyword evidence="1" id="KW-0040">ANK repeat</keyword>